<dbReference type="InterPro" id="IPR002885">
    <property type="entry name" value="PPR_rpt"/>
</dbReference>
<dbReference type="InterPro" id="IPR019734">
    <property type="entry name" value="TPR_rpt"/>
</dbReference>
<sequence>MYSPTMAWCDASGGRSTDRSLESTELRGQVEAIFEATFGGGECHDGGGIWLERQSYIEILQDIDGATLEEAHAILQDYPEDSWLRVKDFLDILFTSEVQKAEESMQERNQPGASTALEVHKIETSVTEGSDVQKPSTSEAHLRTYFLKDYKNGGVFHHDEYYFEDDHCWVHEWLGIKVWRDALDLTQTGGDGDVECYFHYTTELGFRNITHASKAAVEVFASLITSGEKANAWWGKGVYCVRKPPDEWPSVETLLDNNYRNMLKRDIGLKGHDAAIQDYRSRVEFCIPILVNASVAYDVSERPTPEMVEQGKPAGVNLAGKLLNEAGMPPRECIVVRAQGEGVISNARAVLVETLRCRAEAAVTRRGLVDEYALSALHRLGQVLRNRGELAEAEAVWRRVLEAREAKWGAKDEETLVTFNNLAAVLYHQGKYEEAEPLYRRALEGSVVPEVFTQLNNLAFLLHEQGKYEESEALCRRALEGREAYFGARHPLTLMSTTNLGALLCDQGKLDESEVLLHRAVEGEEAQQGSHHPETLRSVFRLARLRVAQGRLEEGEVHFRRAMEGFETQLGVRHQWTLDAISGLAKLLEAKGSEEAHKLYQRQLDALKELHGPDHAQTCECRERLEHLRGNKRQEDPTAEAMMPDSADQ</sequence>
<proteinExistence type="predicted"/>
<dbReference type="Gene3D" id="1.25.40.10">
    <property type="entry name" value="Tetratricopeptide repeat domain"/>
    <property type="match status" value="2"/>
</dbReference>
<dbReference type="InterPro" id="IPR011990">
    <property type="entry name" value="TPR-like_helical_dom_sf"/>
</dbReference>
<evidence type="ECO:0000313" key="4">
    <source>
        <dbReference type="Proteomes" id="UP001642464"/>
    </source>
</evidence>
<dbReference type="PROSITE" id="PS51375">
    <property type="entry name" value="PPR"/>
    <property type="match status" value="1"/>
</dbReference>
<evidence type="ECO:0000256" key="2">
    <source>
        <dbReference type="SAM" id="MobiDB-lite"/>
    </source>
</evidence>
<dbReference type="PANTHER" id="PTHR46082">
    <property type="entry name" value="ATP/GTP-BINDING PROTEIN-RELATED"/>
    <property type="match status" value="1"/>
</dbReference>
<evidence type="ECO:0000313" key="3">
    <source>
        <dbReference type="EMBL" id="CAK9053792.1"/>
    </source>
</evidence>
<gene>
    <name evidence="3" type="ORF">SCF082_LOCUS29273</name>
</gene>
<reference evidence="3 4" key="1">
    <citation type="submission" date="2024-02" db="EMBL/GenBank/DDBJ databases">
        <authorList>
            <person name="Chen Y."/>
            <person name="Shah S."/>
            <person name="Dougan E. K."/>
            <person name="Thang M."/>
            <person name="Chan C."/>
        </authorList>
    </citation>
    <scope>NUCLEOTIDE SEQUENCE [LARGE SCALE GENOMIC DNA]</scope>
</reference>
<feature type="region of interest" description="Disordered" evidence="2">
    <location>
        <begin position="1"/>
        <end position="21"/>
    </location>
</feature>
<dbReference type="SUPFAM" id="SSF48452">
    <property type="entry name" value="TPR-like"/>
    <property type="match status" value="1"/>
</dbReference>
<feature type="repeat" description="PPR" evidence="1">
    <location>
        <begin position="415"/>
        <end position="449"/>
    </location>
</feature>
<dbReference type="InterPro" id="IPR053137">
    <property type="entry name" value="NLR-like"/>
</dbReference>
<feature type="region of interest" description="Disordered" evidence="2">
    <location>
        <begin position="630"/>
        <end position="649"/>
    </location>
</feature>
<dbReference type="SMART" id="SM00028">
    <property type="entry name" value="TPR"/>
    <property type="match status" value="5"/>
</dbReference>
<dbReference type="PANTHER" id="PTHR46082:SF6">
    <property type="entry name" value="AAA+ ATPASE DOMAIN-CONTAINING PROTEIN-RELATED"/>
    <property type="match status" value="1"/>
</dbReference>
<evidence type="ECO:0000256" key="1">
    <source>
        <dbReference type="PROSITE-ProRule" id="PRU00708"/>
    </source>
</evidence>
<dbReference type="Proteomes" id="UP001642464">
    <property type="component" value="Unassembled WGS sequence"/>
</dbReference>
<comment type="caution">
    <text evidence="3">The sequence shown here is derived from an EMBL/GenBank/DDBJ whole genome shotgun (WGS) entry which is preliminary data.</text>
</comment>
<keyword evidence="4" id="KW-1185">Reference proteome</keyword>
<organism evidence="3 4">
    <name type="scientific">Durusdinium trenchii</name>
    <dbReference type="NCBI Taxonomy" id="1381693"/>
    <lineage>
        <taxon>Eukaryota</taxon>
        <taxon>Sar</taxon>
        <taxon>Alveolata</taxon>
        <taxon>Dinophyceae</taxon>
        <taxon>Suessiales</taxon>
        <taxon>Symbiodiniaceae</taxon>
        <taxon>Durusdinium</taxon>
    </lineage>
</organism>
<name>A0ABP0MSY8_9DINO</name>
<accession>A0ABP0MSY8</accession>
<protein>
    <submittedName>
        <fullName evidence="3">Kinesin light chain (KLC)</fullName>
    </submittedName>
</protein>
<dbReference type="Pfam" id="PF13424">
    <property type="entry name" value="TPR_12"/>
    <property type="match status" value="3"/>
</dbReference>
<dbReference type="EMBL" id="CAXAMM010023547">
    <property type="protein sequence ID" value="CAK9053792.1"/>
    <property type="molecule type" value="Genomic_DNA"/>
</dbReference>